<name>J8FI85_BACCE</name>
<dbReference type="RefSeq" id="WP_002158805.1">
    <property type="nucleotide sequence ID" value="NZ_JH792113.1"/>
</dbReference>
<protein>
    <submittedName>
        <fullName evidence="1">Uncharacterized protein</fullName>
    </submittedName>
</protein>
<dbReference type="PATRIC" id="fig|1053219.3.peg.1115"/>
<gene>
    <name evidence="1" type="ORF">II3_01095</name>
</gene>
<dbReference type="HOGENOM" id="CLU_1792520_0_0_9"/>
<accession>J8FI85</accession>
<evidence type="ECO:0000313" key="2">
    <source>
        <dbReference type="Proteomes" id="UP000006997"/>
    </source>
</evidence>
<comment type="caution">
    <text evidence="1">The sequence shown here is derived from an EMBL/GenBank/DDBJ whole genome shotgun (WGS) entry which is preliminary data.</text>
</comment>
<dbReference type="EMBL" id="AHEN01000008">
    <property type="protein sequence ID" value="EJR03178.1"/>
    <property type="molecule type" value="Genomic_DNA"/>
</dbReference>
<sequence>MARPHNPTGGPSTPEGKAKALKNLTPGNYIHGLYLKDFKADLTEEEKAWYKEMFEHYQEKYELDKLDLETLDLALINLIKARRKNVNMEYAVNEKVSMADFESRYIRLIDELGLSRKYRLSKGNIENPNTFDPSMLFDN</sequence>
<dbReference type="Proteomes" id="UP000006997">
    <property type="component" value="Unassembled WGS sequence"/>
</dbReference>
<proteinExistence type="predicted"/>
<reference evidence="1 2" key="1">
    <citation type="submission" date="2012-04" db="EMBL/GenBank/DDBJ databases">
        <title>The Genome Sequence of Bacillus cereus MC67.</title>
        <authorList>
            <consortium name="The Broad Institute Genome Sequencing Platform"/>
            <consortium name="The Broad Institute Genome Sequencing Center for Infectious Disease"/>
            <person name="Feldgarden M."/>
            <person name="Van der Auwera G.A."/>
            <person name="Mahillon J."/>
            <person name="Duprez V."/>
            <person name="Timmery S."/>
            <person name="Mattelet C."/>
            <person name="Dierick K."/>
            <person name="Sun M."/>
            <person name="Yu Z."/>
            <person name="Zhu L."/>
            <person name="Hu X."/>
            <person name="Shank E.B."/>
            <person name="Swiecicka I."/>
            <person name="Hansen B.M."/>
            <person name="Andrup L."/>
            <person name="Young S.K."/>
            <person name="Zeng Q."/>
            <person name="Gargeya S."/>
            <person name="Fitzgerald M."/>
            <person name="Haas B."/>
            <person name="Abouelleil A."/>
            <person name="Alvarado L."/>
            <person name="Arachchi H.M."/>
            <person name="Berlin A."/>
            <person name="Chapman S.B."/>
            <person name="Goldberg J."/>
            <person name="Griggs A."/>
            <person name="Gujja S."/>
            <person name="Hansen M."/>
            <person name="Howarth C."/>
            <person name="Imamovic A."/>
            <person name="Larimer J."/>
            <person name="McCowen C."/>
            <person name="Montmayeur A."/>
            <person name="Murphy C."/>
            <person name="Neiman D."/>
            <person name="Pearson M."/>
            <person name="Priest M."/>
            <person name="Roberts A."/>
            <person name="Saif S."/>
            <person name="Shea T."/>
            <person name="Sisk P."/>
            <person name="Sykes S."/>
            <person name="Wortman J."/>
            <person name="Nusbaum C."/>
            <person name="Birren B."/>
        </authorList>
    </citation>
    <scope>NUCLEOTIDE SEQUENCE [LARGE SCALE GENOMIC DNA]</scope>
    <source>
        <strain evidence="1 2">MC67</strain>
    </source>
</reference>
<dbReference type="AlphaFoldDB" id="J8FI85"/>
<evidence type="ECO:0000313" key="1">
    <source>
        <dbReference type="EMBL" id="EJR03178.1"/>
    </source>
</evidence>
<organism evidence="1 2">
    <name type="scientific">Bacillus cereus MC67</name>
    <dbReference type="NCBI Taxonomy" id="1053219"/>
    <lineage>
        <taxon>Bacteria</taxon>
        <taxon>Bacillati</taxon>
        <taxon>Bacillota</taxon>
        <taxon>Bacilli</taxon>
        <taxon>Bacillales</taxon>
        <taxon>Bacillaceae</taxon>
        <taxon>Bacillus</taxon>
        <taxon>Bacillus cereus group</taxon>
    </lineage>
</organism>